<dbReference type="FunFam" id="3.40.50.2000:FF:000119">
    <property type="entry name" value="Glycosyl transferase group 1"/>
    <property type="match status" value="1"/>
</dbReference>
<dbReference type="CDD" id="cd03809">
    <property type="entry name" value="GT4_MtfB-like"/>
    <property type="match status" value="1"/>
</dbReference>
<dbReference type="PANTHER" id="PTHR46401">
    <property type="entry name" value="GLYCOSYLTRANSFERASE WBBK-RELATED"/>
    <property type="match status" value="1"/>
</dbReference>
<dbReference type="Proteomes" id="UP000176498">
    <property type="component" value="Unassembled WGS sequence"/>
</dbReference>
<evidence type="ECO:0000313" key="5">
    <source>
        <dbReference type="Proteomes" id="UP000176498"/>
    </source>
</evidence>
<feature type="domain" description="Glycosyltransferase subfamily 4-like N-terminal" evidence="3">
    <location>
        <begin position="16"/>
        <end position="181"/>
    </location>
</feature>
<dbReference type="Pfam" id="PF13439">
    <property type="entry name" value="Glyco_transf_4"/>
    <property type="match status" value="1"/>
</dbReference>
<evidence type="ECO:0000259" key="3">
    <source>
        <dbReference type="Pfam" id="PF13439"/>
    </source>
</evidence>
<feature type="domain" description="Glycosyl transferase family 1" evidence="2">
    <location>
        <begin position="198"/>
        <end position="359"/>
    </location>
</feature>
<dbReference type="Gene3D" id="3.40.50.2000">
    <property type="entry name" value="Glycogen Phosphorylase B"/>
    <property type="match status" value="2"/>
</dbReference>
<reference evidence="4 5" key="1">
    <citation type="journal article" date="2016" name="Nat. Commun.">
        <title>Thousands of microbial genomes shed light on interconnected biogeochemical processes in an aquifer system.</title>
        <authorList>
            <person name="Anantharaman K."/>
            <person name="Brown C.T."/>
            <person name="Hug L.A."/>
            <person name="Sharon I."/>
            <person name="Castelle C.J."/>
            <person name="Probst A.J."/>
            <person name="Thomas B.C."/>
            <person name="Singh A."/>
            <person name="Wilkins M.J."/>
            <person name="Karaoz U."/>
            <person name="Brodie E.L."/>
            <person name="Williams K.H."/>
            <person name="Hubbard S.S."/>
            <person name="Banfield J.F."/>
        </authorList>
    </citation>
    <scope>NUCLEOTIDE SEQUENCE [LARGE SCALE GENOMIC DNA]</scope>
</reference>
<dbReference type="SUPFAM" id="SSF53756">
    <property type="entry name" value="UDP-Glycosyltransferase/glycogen phosphorylase"/>
    <property type="match status" value="1"/>
</dbReference>
<evidence type="ECO:0000256" key="1">
    <source>
        <dbReference type="ARBA" id="ARBA00022679"/>
    </source>
</evidence>
<dbReference type="InterPro" id="IPR001296">
    <property type="entry name" value="Glyco_trans_1"/>
</dbReference>
<comment type="caution">
    <text evidence="4">The sequence shown here is derived from an EMBL/GenBank/DDBJ whole genome shotgun (WGS) entry which is preliminary data.</text>
</comment>
<evidence type="ECO:0008006" key="6">
    <source>
        <dbReference type="Google" id="ProtNLM"/>
    </source>
</evidence>
<gene>
    <name evidence="4" type="ORF">A2Y82_03295</name>
</gene>
<dbReference type="InterPro" id="IPR028098">
    <property type="entry name" value="Glyco_trans_4-like_N"/>
</dbReference>
<evidence type="ECO:0000259" key="2">
    <source>
        <dbReference type="Pfam" id="PF00534"/>
    </source>
</evidence>
<dbReference type="EMBL" id="MHHZ01000008">
    <property type="protein sequence ID" value="OGY42116.1"/>
    <property type="molecule type" value="Genomic_DNA"/>
</dbReference>
<protein>
    <recommendedName>
        <fullName evidence="6">Glycosyl transferase family 1 domain-containing protein</fullName>
    </recommendedName>
</protein>
<name>A0A1G1XR83_9BACT</name>
<dbReference type="Pfam" id="PF00534">
    <property type="entry name" value="Glycos_transf_1"/>
    <property type="match status" value="1"/>
</dbReference>
<organism evidence="4 5">
    <name type="scientific">Candidatus Buchananbacteria bacterium RBG_13_36_9</name>
    <dbReference type="NCBI Taxonomy" id="1797530"/>
    <lineage>
        <taxon>Bacteria</taxon>
        <taxon>Candidatus Buchananiibacteriota</taxon>
    </lineage>
</organism>
<sequence length="381" mass="44361">MKIGIDIRCLMSPYYSGVAQYTYNLLNNLFKIDKNNQYKLFYNSSQDVTANLPKFDYNNVEFYGFNYPNKLLNSLFLFINYPEIEKLIKGCDAFFLPNLNFCAWQKITTKIITIHDLSFKIFPHFFSLKQRLWHRFIRPKNLISQCSKIIADSQNTKNDLLNYYQLPEQKIKVIYPGIDREIYRKIDVSNFKLQAIKKQYNLPDKFILYLGTIEPRKNITGIIEAFDLFKSQNEQFVDLNLVIVGSKGWKSKKIFQTAENSSFSDQIHFIGYIAEEHKPFFYHLAELFVFPSFYEGFGLPVLEAQACALPVIAGLNSSFPEILKNSALLVNPDNLTEIAQGFTQILTQQDFKQALIAKGLENVERFSWQKCAQETLNYLVT</sequence>
<dbReference type="PANTHER" id="PTHR46401:SF2">
    <property type="entry name" value="GLYCOSYLTRANSFERASE WBBK-RELATED"/>
    <property type="match status" value="1"/>
</dbReference>
<accession>A0A1G1XR83</accession>
<dbReference type="AlphaFoldDB" id="A0A1G1XR83"/>
<proteinExistence type="predicted"/>
<evidence type="ECO:0000313" key="4">
    <source>
        <dbReference type="EMBL" id="OGY42116.1"/>
    </source>
</evidence>
<dbReference type="GO" id="GO:0016757">
    <property type="term" value="F:glycosyltransferase activity"/>
    <property type="evidence" value="ECO:0007669"/>
    <property type="project" value="InterPro"/>
</dbReference>
<keyword evidence="1" id="KW-0808">Transferase</keyword>